<dbReference type="PANTHER" id="PTHR42895:SF1">
    <property type="entry name" value="IRON-SULFUR CLUSTER PROTEIN"/>
    <property type="match status" value="1"/>
</dbReference>
<evidence type="ECO:0000259" key="1">
    <source>
        <dbReference type="PROSITE" id="PS51085"/>
    </source>
</evidence>
<dbReference type="SUPFAM" id="SSF53067">
    <property type="entry name" value="Actin-like ATPase domain"/>
    <property type="match status" value="1"/>
</dbReference>
<dbReference type="InterPro" id="IPR041414">
    <property type="entry name" value="Raco-like_middle"/>
</dbReference>
<comment type="caution">
    <text evidence="2">The sequence shown here is derived from an EMBL/GenBank/DDBJ whole genome shotgun (WGS) entry which is preliminary data.</text>
</comment>
<dbReference type="Proteomes" id="UP000288892">
    <property type="component" value="Unassembled WGS sequence"/>
</dbReference>
<dbReference type="InterPro" id="IPR012675">
    <property type="entry name" value="Beta-grasp_dom_sf"/>
</dbReference>
<dbReference type="Gene3D" id="3.10.20.30">
    <property type="match status" value="1"/>
</dbReference>
<proteinExistence type="predicted"/>
<reference evidence="2 3" key="1">
    <citation type="submission" date="2017-01" db="EMBL/GenBank/DDBJ databases">
        <title>The cable genome- insights into the physiology and evolution of filamentous bacteria capable of sulfide oxidation via long distance electron transfer.</title>
        <authorList>
            <person name="Schreiber L."/>
            <person name="Bjerg J.T."/>
            <person name="Boggild A."/>
            <person name="Van De Vossenberg J."/>
            <person name="Meysman F."/>
            <person name="Nielsen L.P."/>
            <person name="Schramm A."/>
            <person name="Kjeldsen K.U."/>
        </authorList>
    </citation>
    <scope>NUCLEOTIDE SEQUENCE [LARGE SCALE GENOMIC DNA]</scope>
    <source>
        <strain evidence="2">A5</strain>
    </source>
</reference>
<dbReference type="SUPFAM" id="SSF54292">
    <property type="entry name" value="2Fe-2S ferredoxin-like"/>
    <property type="match status" value="1"/>
</dbReference>
<sequence>MGDERQEYTVTFLPTGRTSRVRAGTELLKAARKAGLHVNASCGGAGVCGKCRVVVEQGRVLGGKSEKIPAASYEQGYRQACSARVCEDVSVRIPEESSRRGGLGTAVPQRNHARRHVFDMEELKQEGGWFPSVEKVCIELSPPAGHDNRADAGRLLQGLSAQYNRKCELKSLVFLRKLGKALRRDNFQATATLEVPVNQGARYRLLDIQPGYQCHRNFGLAFDIGTTTVYGVLIDLETGKFLAEASCYNPQMSYGEDVISRIIHAEKPEGLDVMQNLVIEAMNRLITEMLAKVQTPTALPDRLSGRMLDRLDQLPVARDEINSVSIAGNTTMTHLLLHLDPSSIRRAPYVPTSTFFPSFRAREIGLDLSDTCASLVYPSISSYVGGDIVAGVMASGMYRSEQLTLFIDVGTNAEIVIGNRDWLACAACSAGPAFEGGGITHGIRAVEGAISDFSLNPETLEPMNITEGGKAPIGICGSGLLIIVATLFEHGVLNQSGKFNPLDHPRIRKGRSGQEYVLAWQDECAADHDIVINEVDIENFIRAKGAIFAGITTVLQQVGLQVSDLERIILAGGFGSYIDLDSAMSVGLLPEVDPDKILYLGNGSLAGSWMCELSNHIRRDVVEAVRKMTGFELSEVPGFKDQYMASMFLPHTDLGLFPGIAQRVRENKKE</sequence>
<gene>
    <name evidence="2" type="ORF">VU01_10765</name>
</gene>
<organism evidence="2 3">
    <name type="scientific">Candidatus Electrothrix marina</name>
    <dbReference type="NCBI Taxonomy" id="1859130"/>
    <lineage>
        <taxon>Bacteria</taxon>
        <taxon>Pseudomonadati</taxon>
        <taxon>Thermodesulfobacteriota</taxon>
        <taxon>Desulfobulbia</taxon>
        <taxon>Desulfobulbales</taxon>
        <taxon>Desulfobulbaceae</taxon>
        <taxon>Candidatus Electrothrix</taxon>
    </lineage>
</organism>
<dbReference type="Gene3D" id="3.30.420.480">
    <property type="entry name" value="Domain of unknown function (DUF4445)"/>
    <property type="match status" value="1"/>
</dbReference>
<keyword evidence="3" id="KW-1185">Reference proteome</keyword>
<dbReference type="InterPro" id="IPR036010">
    <property type="entry name" value="2Fe-2S_ferredoxin-like_sf"/>
</dbReference>
<dbReference type="Pfam" id="PF14574">
    <property type="entry name" value="RACo_C_ter"/>
    <property type="match status" value="1"/>
</dbReference>
<dbReference type="InterPro" id="IPR001041">
    <property type="entry name" value="2Fe-2S_ferredoxin-type"/>
</dbReference>
<name>A0A444JFH5_9BACT</name>
<accession>A0A444JFH5</accession>
<dbReference type="CDD" id="cd00207">
    <property type="entry name" value="fer2"/>
    <property type="match status" value="1"/>
</dbReference>
<dbReference type="Gene3D" id="3.10.20.880">
    <property type="match status" value="1"/>
</dbReference>
<dbReference type="InterPro" id="IPR042259">
    <property type="entry name" value="Raco-like_middle_sf"/>
</dbReference>
<dbReference type="PROSITE" id="PS51085">
    <property type="entry name" value="2FE2S_FER_2"/>
    <property type="match status" value="1"/>
</dbReference>
<dbReference type="InterPro" id="IPR043129">
    <property type="entry name" value="ATPase_NBD"/>
</dbReference>
<dbReference type="EMBL" id="MTKS01000076">
    <property type="protein sequence ID" value="RWX51825.1"/>
    <property type="molecule type" value="Genomic_DNA"/>
</dbReference>
<feature type="domain" description="2Fe-2S ferredoxin-type" evidence="1">
    <location>
        <begin position="8"/>
        <end position="97"/>
    </location>
</feature>
<dbReference type="Pfam" id="PF17651">
    <property type="entry name" value="Raco_middle"/>
    <property type="match status" value="2"/>
</dbReference>
<dbReference type="InterPro" id="IPR027980">
    <property type="entry name" value="RACo_C"/>
</dbReference>
<evidence type="ECO:0000313" key="3">
    <source>
        <dbReference type="Proteomes" id="UP000288892"/>
    </source>
</evidence>
<dbReference type="PANTHER" id="PTHR42895">
    <property type="entry name" value="IRON-SULFUR CLUSTER-BINDING PROTEIN-RELATED"/>
    <property type="match status" value="1"/>
</dbReference>
<dbReference type="Pfam" id="PF17650">
    <property type="entry name" value="RACo_linker"/>
    <property type="match status" value="1"/>
</dbReference>
<dbReference type="Pfam" id="PF00111">
    <property type="entry name" value="Fer2"/>
    <property type="match status" value="1"/>
</dbReference>
<dbReference type="GO" id="GO:0051536">
    <property type="term" value="F:iron-sulfur cluster binding"/>
    <property type="evidence" value="ECO:0007669"/>
    <property type="project" value="InterPro"/>
</dbReference>
<dbReference type="AlphaFoldDB" id="A0A444JFH5"/>
<dbReference type="InterPro" id="IPR040506">
    <property type="entry name" value="RACo_linker"/>
</dbReference>
<protein>
    <recommendedName>
        <fullName evidence="1">2Fe-2S ferredoxin-type domain-containing protein</fullName>
    </recommendedName>
</protein>
<evidence type="ECO:0000313" key="2">
    <source>
        <dbReference type="EMBL" id="RWX51825.1"/>
    </source>
</evidence>
<dbReference type="InterPro" id="IPR052911">
    <property type="entry name" value="Corrinoid_activation_enz"/>
</dbReference>